<keyword evidence="1" id="KW-0175">Coiled coil</keyword>
<protein>
    <submittedName>
        <fullName evidence="2">Uncharacterized protein</fullName>
    </submittedName>
</protein>
<keyword evidence="3" id="KW-1185">Reference proteome</keyword>
<dbReference type="EMBL" id="LUCH01004941">
    <property type="protein sequence ID" value="KAF5398494.1"/>
    <property type="molecule type" value="Genomic_DNA"/>
</dbReference>
<name>A0A8J4T600_9TREM</name>
<sequence length="141" mass="16727">MLRNVWTRYRVISFRHSRKYSSVESEEIATPFFGEHDETSRIYLVPPAGSALFRESEHFTPLVKPDPKFSWDAIQYSLNARGLSNQFNLDHLRDLKRQIEDIREQIGLVETKRKERQKVYEATKQVALFSIYCSSRHGDWF</sequence>
<feature type="coiled-coil region" evidence="1">
    <location>
        <begin position="85"/>
        <end position="112"/>
    </location>
</feature>
<dbReference type="AlphaFoldDB" id="A0A8J4T600"/>
<proteinExistence type="predicted"/>
<accession>A0A8J4T600</accession>
<gene>
    <name evidence="2" type="ORF">PHET_08260</name>
</gene>
<evidence type="ECO:0000313" key="3">
    <source>
        <dbReference type="Proteomes" id="UP000748531"/>
    </source>
</evidence>
<evidence type="ECO:0000256" key="1">
    <source>
        <dbReference type="SAM" id="Coils"/>
    </source>
</evidence>
<evidence type="ECO:0000313" key="2">
    <source>
        <dbReference type="EMBL" id="KAF5398494.1"/>
    </source>
</evidence>
<dbReference type="OrthoDB" id="6259246at2759"/>
<dbReference type="Proteomes" id="UP000748531">
    <property type="component" value="Unassembled WGS sequence"/>
</dbReference>
<organism evidence="2 3">
    <name type="scientific">Paragonimus heterotremus</name>
    <dbReference type="NCBI Taxonomy" id="100268"/>
    <lineage>
        <taxon>Eukaryota</taxon>
        <taxon>Metazoa</taxon>
        <taxon>Spiralia</taxon>
        <taxon>Lophotrochozoa</taxon>
        <taxon>Platyhelminthes</taxon>
        <taxon>Trematoda</taxon>
        <taxon>Digenea</taxon>
        <taxon>Plagiorchiida</taxon>
        <taxon>Troglotremata</taxon>
        <taxon>Troglotrematidae</taxon>
        <taxon>Paragonimus</taxon>
    </lineage>
</organism>
<comment type="caution">
    <text evidence="2">The sequence shown here is derived from an EMBL/GenBank/DDBJ whole genome shotgun (WGS) entry which is preliminary data.</text>
</comment>
<reference evidence="2" key="1">
    <citation type="submission" date="2019-05" db="EMBL/GenBank/DDBJ databases">
        <title>Annotation for the trematode Paragonimus heterotremus.</title>
        <authorList>
            <person name="Choi Y.-J."/>
        </authorList>
    </citation>
    <scope>NUCLEOTIDE SEQUENCE</scope>
    <source>
        <strain evidence="2">LC</strain>
    </source>
</reference>